<evidence type="ECO:0000259" key="1">
    <source>
        <dbReference type="PROSITE" id="PS50011"/>
    </source>
</evidence>
<dbReference type="OrthoDB" id="546383at2759"/>
<dbReference type="Proteomes" id="UP000886520">
    <property type="component" value="Chromosome 11"/>
</dbReference>
<proteinExistence type="predicted"/>
<feature type="domain" description="Protein kinase" evidence="1">
    <location>
        <begin position="1"/>
        <end position="125"/>
    </location>
</feature>
<dbReference type="AlphaFoldDB" id="A0A9D4ZFB3"/>
<dbReference type="GO" id="GO:0005524">
    <property type="term" value="F:ATP binding"/>
    <property type="evidence" value="ECO:0007669"/>
    <property type="project" value="InterPro"/>
</dbReference>
<gene>
    <name evidence="2" type="ORF">GOP47_0011341</name>
</gene>
<dbReference type="Pfam" id="PF07714">
    <property type="entry name" value="PK_Tyr_Ser-Thr"/>
    <property type="match status" value="1"/>
</dbReference>
<reference evidence="2" key="1">
    <citation type="submission" date="2021-01" db="EMBL/GenBank/DDBJ databases">
        <title>Adiantum capillus-veneris genome.</title>
        <authorList>
            <person name="Fang Y."/>
            <person name="Liao Q."/>
        </authorList>
    </citation>
    <scope>NUCLEOTIDE SEQUENCE</scope>
    <source>
        <strain evidence="2">H3</strain>
        <tissue evidence="2">Leaf</tissue>
    </source>
</reference>
<dbReference type="PROSITE" id="PS50011">
    <property type="entry name" value="PROTEIN_KINASE_DOM"/>
    <property type="match status" value="1"/>
</dbReference>
<dbReference type="PANTHER" id="PTHR48006">
    <property type="entry name" value="LEUCINE-RICH REPEAT-CONTAINING PROTEIN DDB_G0281931-RELATED"/>
    <property type="match status" value="1"/>
</dbReference>
<dbReference type="InterPro" id="IPR000719">
    <property type="entry name" value="Prot_kinase_dom"/>
</dbReference>
<comment type="caution">
    <text evidence="2">The sequence shown here is derived from an EMBL/GenBank/DDBJ whole genome shotgun (WGS) entry which is preliminary data.</text>
</comment>
<protein>
    <recommendedName>
        <fullName evidence="1">Protein kinase domain-containing protein</fullName>
    </recommendedName>
</protein>
<dbReference type="EMBL" id="JABFUD020000011">
    <property type="protein sequence ID" value="KAI5073328.1"/>
    <property type="molecule type" value="Genomic_DNA"/>
</dbReference>
<dbReference type="InterPro" id="IPR051824">
    <property type="entry name" value="LRR_Rcpt-Like_S/T_Kinase"/>
</dbReference>
<dbReference type="Gene3D" id="1.10.510.10">
    <property type="entry name" value="Transferase(Phosphotransferase) domain 1"/>
    <property type="match status" value="1"/>
</dbReference>
<dbReference type="PANTHER" id="PTHR48006:SF92">
    <property type="entry name" value="LRR RECEPTOR-LIKE SERINE_THREONINE-PROTEIN KINASE GSO1"/>
    <property type="match status" value="1"/>
</dbReference>
<accession>A0A9D4ZFB3</accession>
<sequence length="148" mass="16554">MSVIAGSYGYIAPEYAYTMKITSKCDVFSFGVVLLELISGRVAVQLVEHGGDLVTWIRSCLESKKALTHILDERLDLQNTSIVAEILIVLKIALLCTNILPIDRPSMREIVCMLKEARNDNEAKLRITHTIETFTIEGLDISNIFIQV</sequence>
<evidence type="ECO:0000313" key="2">
    <source>
        <dbReference type="EMBL" id="KAI5073328.1"/>
    </source>
</evidence>
<dbReference type="GO" id="GO:0004672">
    <property type="term" value="F:protein kinase activity"/>
    <property type="evidence" value="ECO:0007669"/>
    <property type="project" value="InterPro"/>
</dbReference>
<dbReference type="InterPro" id="IPR011009">
    <property type="entry name" value="Kinase-like_dom_sf"/>
</dbReference>
<organism evidence="2 3">
    <name type="scientific">Adiantum capillus-veneris</name>
    <name type="common">Maidenhair fern</name>
    <dbReference type="NCBI Taxonomy" id="13818"/>
    <lineage>
        <taxon>Eukaryota</taxon>
        <taxon>Viridiplantae</taxon>
        <taxon>Streptophyta</taxon>
        <taxon>Embryophyta</taxon>
        <taxon>Tracheophyta</taxon>
        <taxon>Polypodiopsida</taxon>
        <taxon>Polypodiidae</taxon>
        <taxon>Polypodiales</taxon>
        <taxon>Pteridineae</taxon>
        <taxon>Pteridaceae</taxon>
        <taxon>Vittarioideae</taxon>
        <taxon>Adiantum</taxon>
    </lineage>
</organism>
<dbReference type="SUPFAM" id="SSF56112">
    <property type="entry name" value="Protein kinase-like (PK-like)"/>
    <property type="match status" value="1"/>
</dbReference>
<dbReference type="InterPro" id="IPR001245">
    <property type="entry name" value="Ser-Thr/Tyr_kinase_cat_dom"/>
</dbReference>
<evidence type="ECO:0000313" key="3">
    <source>
        <dbReference type="Proteomes" id="UP000886520"/>
    </source>
</evidence>
<keyword evidence="3" id="KW-1185">Reference proteome</keyword>
<name>A0A9D4ZFB3_ADICA</name>